<comment type="caution">
    <text evidence="2">The sequence shown here is derived from an EMBL/GenBank/DDBJ whole genome shotgun (WGS) entry which is preliminary data.</text>
</comment>
<name>A0ABP8XT66_9ACTN</name>
<feature type="signal peptide" evidence="1">
    <location>
        <begin position="1"/>
        <end position="23"/>
    </location>
</feature>
<organism evidence="2 3">
    <name type="scientific">Nocardioides conyzicola</name>
    <dbReference type="NCBI Taxonomy" id="1651781"/>
    <lineage>
        <taxon>Bacteria</taxon>
        <taxon>Bacillati</taxon>
        <taxon>Actinomycetota</taxon>
        <taxon>Actinomycetes</taxon>
        <taxon>Propionibacteriales</taxon>
        <taxon>Nocardioidaceae</taxon>
        <taxon>Nocardioides</taxon>
    </lineage>
</organism>
<keyword evidence="3" id="KW-1185">Reference proteome</keyword>
<sequence length="226" mass="24777">MRRLVLVVVSTLALLVPTGSVVAQTPDRSASHDSARAGGLHKVKRHYVTNFVFRSKKLKRCVFVEAEGNIVGQWRYAYGPDSPDKDTLEWKNIRLTNPSVKATGWPIRGKGCDSTKRWNMKADLSQGWFQSGCDLDVSVSVGFPWSVSATPEYSCDSGRVGHRTSTEGPSKKTLAQYNSGAPIHFEGTLAGVRTGGIGFRGVVSVRMHTKRASDLVRRSVNVTLNK</sequence>
<reference evidence="3" key="1">
    <citation type="journal article" date="2019" name="Int. J. Syst. Evol. Microbiol.">
        <title>The Global Catalogue of Microorganisms (GCM) 10K type strain sequencing project: providing services to taxonomists for standard genome sequencing and annotation.</title>
        <authorList>
            <consortium name="The Broad Institute Genomics Platform"/>
            <consortium name="The Broad Institute Genome Sequencing Center for Infectious Disease"/>
            <person name="Wu L."/>
            <person name="Ma J."/>
        </authorList>
    </citation>
    <scope>NUCLEOTIDE SEQUENCE [LARGE SCALE GENOMIC DNA]</scope>
    <source>
        <strain evidence="3">JCM 18531</strain>
    </source>
</reference>
<gene>
    <name evidence="2" type="ORF">GCM10023349_37720</name>
</gene>
<keyword evidence="1" id="KW-0732">Signal</keyword>
<evidence type="ECO:0000313" key="3">
    <source>
        <dbReference type="Proteomes" id="UP001499974"/>
    </source>
</evidence>
<evidence type="ECO:0000313" key="2">
    <source>
        <dbReference type="EMBL" id="GAA4714855.1"/>
    </source>
</evidence>
<proteinExistence type="predicted"/>
<feature type="chain" id="PRO_5047124711" evidence="1">
    <location>
        <begin position="24"/>
        <end position="226"/>
    </location>
</feature>
<dbReference type="RefSeq" id="WP_345523050.1">
    <property type="nucleotide sequence ID" value="NZ_BAABKM010000003.1"/>
</dbReference>
<evidence type="ECO:0000256" key="1">
    <source>
        <dbReference type="SAM" id="SignalP"/>
    </source>
</evidence>
<dbReference type="EMBL" id="BAABKM010000003">
    <property type="protein sequence ID" value="GAA4714855.1"/>
    <property type="molecule type" value="Genomic_DNA"/>
</dbReference>
<protein>
    <submittedName>
        <fullName evidence="2">Uncharacterized protein</fullName>
    </submittedName>
</protein>
<dbReference type="Proteomes" id="UP001499974">
    <property type="component" value="Unassembled WGS sequence"/>
</dbReference>
<accession>A0ABP8XT66</accession>